<dbReference type="PROSITE" id="PS50994">
    <property type="entry name" value="INTEGRASE"/>
    <property type="match status" value="1"/>
</dbReference>
<name>A4BQY8_9GAMM</name>
<evidence type="ECO:0000313" key="4">
    <source>
        <dbReference type="Proteomes" id="UP000003374"/>
    </source>
</evidence>
<organism evidence="3 4">
    <name type="scientific">Nitrococcus mobilis Nb-231</name>
    <dbReference type="NCBI Taxonomy" id="314278"/>
    <lineage>
        <taxon>Bacteria</taxon>
        <taxon>Pseudomonadati</taxon>
        <taxon>Pseudomonadota</taxon>
        <taxon>Gammaproteobacteria</taxon>
        <taxon>Chromatiales</taxon>
        <taxon>Ectothiorhodospiraceae</taxon>
        <taxon>Nitrococcus</taxon>
    </lineage>
</organism>
<dbReference type="Proteomes" id="UP000003374">
    <property type="component" value="Unassembled WGS sequence"/>
</dbReference>
<protein>
    <submittedName>
        <fullName evidence="3">Putative transcriptional regulator, Fis family protein</fullName>
    </submittedName>
</protein>
<evidence type="ECO:0000259" key="2">
    <source>
        <dbReference type="PROSITE" id="PS50994"/>
    </source>
</evidence>
<dbReference type="HOGENOM" id="CLU_027402_15_1_6"/>
<feature type="domain" description="Integrase catalytic" evidence="2">
    <location>
        <begin position="122"/>
        <end position="304"/>
    </location>
</feature>
<dbReference type="eggNOG" id="COG2801">
    <property type="taxonomic scope" value="Bacteria"/>
</dbReference>
<dbReference type="InterPro" id="IPR036397">
    <property type="entry name" value="RNaseH_sf"/>
</dbReference>
<dbReference type="PANTHER" id="PTHR35004">
    <property type="entry name" value="TRANSPOSASE RV3428C-RELATED"/>
    <property type="match status" value="1"/>
</dbReference>
<feature type="region of interest" description="Disordered" evidence="1">
    <location>
        <begin position="383"/>
        <end position="405"/>
    </location>
</feature>
<dbReference type="SUPFAM" id="SSF53098">
    <property type="entry name" value="Ribonuclease H-like"/>
    <property type="match status" value="1"/>
</dbReference>
<dbReference type="GO" id="GO:0015074">
    <property type="term" value="P:DNA integration"/>
    <property type="evidence" value="ECO:0007669"/>
    <property type="project" value="InterPro"/>
</dbReference>
<dbReference type="InterPro" id="IPR047656">
    <property type="entry name" value="IS481-like_transpos"/>
</dbReference>
<dbReference type="PANTHER" id="PTHR35004:SF6">
    <property type="entry name" value="TRANSPOSASE"/>
    <property type="match status" value="1"/>
</dbReference>
<reference evidence="3 4" key="1">
    <citation type="submission" date="2006-02" db="EMBL/GenBank/DDBJ databases">
        <authorList>
            <person name="Waterbury J."/>
            <person name="Ferriera S."/>
            <person name="Johnson J."/>
            <person name="Kravitz S."/>
            <person name="Halpern A."/>
            <person name="Remington K."/>
            <person name="Beeson K."/>
            <person name="Tran B."/>
            <person name="Rogers Y.-H."/>
            <person name="Friedman R."/>
            <person name="Venter J.C."/>
        </authorList>
    </citation>
    <scope>NUCLEOTIDE SEQUENCE [LARGE SCALE GENOMIC DNA]</scope>
    <source>
        <strain evidence="3 4">Nb-231</strain>
    </source>
</reference>
<dbReference type="STRING" id="314278.NB231_06356"/>
<dbReference type="EMBL" id="AAOF01000005">
    <property type="protein sequence ID" value="EAR21988.1"/>
    <property type="molecule type" value="Genomic_DNA"/>
</dbReference>
<keyword evidence="4" id="KW-1185">Reference proteome</keyword>
<dbReference type="GO" id="GO:0003676">
    <property type="term" value="F:nucleic acid binding"/>
    <property type="evidence" value="ECO:0007669"/>
    <property type="project" value="InterPro"/>
</dbReference>
<evidence type="ECO:0000313" key="3">
    <source>
        <dbReference type="EMBL" id="EAR21988.1"/>
    </source>
</evidence>
<proteinExistence type="predicted"/>
<sequence length="405" mass="46803">MNIRLHANATTTPKIRRYIQRSEKTNRELAEELGIALSTVRIWRARQDVHDRSHTRHNLLTTLSPAQEAIAVELRRTLQLPLDDLLVVVREFLNPGVSRSGLDRCLRRHGVSRLADLRPAEQAKRPSKAFKAYRPGYVHIDYKYLPQMPDETARRYLFVVIDRASRWVYLELKADKSARSASAFLKAVREKAPFRIHRLLTDNDKAFTDRLQGKHRQASGEHRFDRLCAELGIEHRLAPVRHPQTNGMVERFNGRISEVLATHRFDSRQDLEATLKRYCYLYNHHIPQKALDHRAPIQALKDWQHKHPDLFLRQVYNHPGPDTYHSVGANIDREDPCKLHELIHDPLLAVLVALPGERVLPAEKGPAHAARHTMVEGRFFKTDLPMPSERHRPTPLGVHGSHKET</sequence>
<comment type="caution">
    <text evidence="3">The sequence shown here is derived from an EMBL/GenBank/DDBJ whole genome shotgun (WGS) entry which is preliminary data.</text>
</comment>
<dbReference type="AlphaFoldDB" id="A4BQY8"/>
<evidence type="ECO:0000256" key="1">
    <source>
        <dbReference type="SAM" id="MobiDB-lite"/>
    </source>
</evidence>
<dbReference type="Gene3D" id="3.30.420.10">
    <property type="entry name" value="Ribonuclease H-like superfamily/Ribonuclease H"/>
    <property type="match status" value="1"/>
</dbReference>
<accession>A4BQY8</accession>
<dbReference type="InterPro" id="IPR001584">
    <property type="entry name" value="Integrase_cat-core"/>
</dbReference>
<dbReference type="InterPro" id="IPR012337">
    <property type="entry name" value="RNaseH-like_sf"/>
</dbReference>
<dbReference type="NCBIfam" id="NF033577">
    <property type="entry name" value="transpos_IS481"/>
    <property type="match status" value="1"/>
</dbReference>
<dbReference type="Pfam" id="PF13683">
    <property type="entry name" value="rve_3"/>
    <property type="match status" value="1"/>
</dbReference>
<gene>
    <name evidence="3" type="ORF">NB231_06356</name>
</gene>